<keyword evidence="2" id="KW-0648">Protein biosynthesis</keyword>
<feature type="domain" description="DUF6589" evidence="1">
    <location>
        <begin position="169"/>
        <end position="314"/>
    </location>
</feature>
<proteinExistence type="predicted"/>
<dbReference type="Pfam" id="PF20231">
    <property type="entry name" value="DUF6589"/>
    <property type="match status" value="1"/>
</dbReference>
<evidence type="ECO:0000313" key="3">
    <source>
        <dbReference type="Proteomes" id="UP001163046"/>
    </source>
</evidence>
<dbReference type="Proteomes" id="UP001163046">
    <property type="component" value="Unassembled WGS sequence"/>
</dbReference>
<dbReference type="OrthoDB" id="5963255at2759"/>
<dbReference type="GO" id="GO:0003743">
    <property type="term" value="F:translation initiation factor activity"/>
    <property type="evidence" value="ECO:0007669"/>
    <property type="project" value="UniProtKB-KW"/>
</dbReference>
<name>A0A9W9YCW6_9CNID</name>
<sequence>MGVCMSPSMILSLQRSLGENFDSKVKSYKKALEEKPADTLALLEEIKKKKEQDEVFFDAEDDLSGGENFTPEVLAKVSKMLEDEKAKREVDNISDDVMNQVISDHKKLNFPFFKLVGDNIDYEIHARVQTKEHGNQSIHWTHQYAIRDTVIDPLLDNSKPQKSLDQLQLVELLPTPAVQSRLKHSWAILVSRVVTKHLKEFEFLKSVVVRHIPHPHSTEVSQKSEMCCLGMEFFNPNKAGEMAQLLMKNQQNYVPCCGEGESKKVVTPIPFHGDQLFEERARNVIGTFQDGDNEIDRLEGLHPEFADWHAKVTLYEVRPLL</sequence>
<comment type="caution">
    <text evidence="2">The sequence shown here is derived from an EMBL/GenBank/DDBJ whole genome shotgun (WGS) entry which is preliminary data.</text>
</comment>
<accession>A0A9W9YCW6</accession>
<organism evidence="2 3">
    <name type="scientific">Desmophyllum pertusum</name>
    <dbReference type="NCBI Taxonomy" id="174260"/>
    <lineage>
        <taxon>Eukaryota</taxon>
        <taxon>Metazoa</taxon>
        <taxon>Cnidaria</taxon>
        <taxon>Anthozoa</taxon>
        <taxon>Hexacorallia</taxon>
        <taxon>Scleractinia</taxon>
        <taxon>Caryophylliina</taxon>
        <taxon>Caryophylliidae</taxon>
        <taxon>Desmophyllum</taxon>
    </lineage>
</organism>
<evidence type="ECO:0000259" key="1">
    <source>
        <dbReference type="Pfam" id="PF20231"/>
    </source>
</evidence>
<reference evidence="2" key="1">
    <citation type="submission" date="2023-01" db="EMBL/GenBank/DDBJ databases">
        <title>Genome assembly of the deep-sea coral Lophelia pertusa.</title>
        <authorList>
            <person name="Herrera S."/>
            <person name="Cordes E."/>
        </authorList>
    </citation>
    <scope>NUCLEOTIDE SEQUENCE</scope>
    <source>
        <strain evidence="2">USNM1676648</strain>
        <tissue evidence="2">Polyp</tissue>
    </source>
</reference>
<gene>
    <name evidence="2" type="primary">EIF2B1_4</name>
    <name evidence="2" type="ORF">OS493_020813</name>
</gene>
<dbReference type="AlphaFoldDB" id="A0A9W9YCW6"/>
<keyword evidence="3" id="KW-1185">Reference proteome</keyword>
<dbReference type="EMBL" id="MU827790">
    <property type="protein sequence ID" value="KAJ7331112.1"/>
    <property type="molecule type" value="Genomic_DNA"/>
</dbReference>
<keyword evidence="2" id="KW-0396">Initiation factor</keyword>
<evidence type="ECO:0000313" key="2">
    <source>
        <dbReference type="EMBL" id="KAJ7331112.1"/>
    </source>
</evidence>
<dbReference type="InterPro" id="IPR046496">
    <property type="entry name" value="DUF6589"/>
</dbReference>
<protein>
    <submittedName>
        <fullName evidence="2">Translation initiation factor</fullName>
    </submittedName>
</protein>